<feature type="region of interest" description="Disordered" evidence="1">
    <location>
        <begin position="304"/>
        <end position="334"/>
    </location>
</feature>
<dbReference type="AlphaFoldDB" id="A0A1S3GQB7"/>
<sequence>MPHAVIRSPGVPQNRQPCALPANKKIGPSVSRVKVNTAGNLKDFTLADNTSVKQLKEKLSAHFNCRTDQIVLVFMGRLLKDQDTLSQRGIADGHTIHLVIKSKNGSRSLTNPSQILPTKEPCHRDRNTTDKSKEGNQPAGVSQVPVEPALPVESNVSKVQNLEVDNSQNLTRVLANPSIQYLLSNTEFIQQLISGHSDMLLLMQQNPEISHVLDNSEVLGQTLGLARNLAVMQEVMQLHQPARNLQHPLNLPPYLSSETIPNRINVLDPTYANFHDQMLHSTQDPFGGNSFIALLADQVQEQVQPTSLPPRPFQEQRDPRTPINHMNPSGISSIASTQTNFNRIHSTSRVNTAMIKDQSHVSGIQHSARIPSLPSISITQKPQEAGTNASGLGQKLEGLQMLDDQTKTQITGGMIQLLMNHPHLAAQMMLFLSMPQLSELWRQQVPTFLQHSQTSNLLVALANPKASQAILQIEQGLQLLATETPILLPWVAPYLWGLGWLPAPSCSYPDTEPWPWNVPETAEPKNPECCPRHEAVLQSLQSLSGDPSHPVQGPENNFRKQMEILQAMGFANHHANLQALIANKGDTNAAIRQLKRSQ</sequence>
<name>A0A1S3GQB7_DIPOR</name>
<dbReference type="SMART" id="SM00213">
    <property type="entry name" value="UBQ"/>
    <property type="match status" value="1"/>
</dbReference>
<evidence type="ECO:0000259" key="2">
    <source>
        <dbReference type="PROSITE" id="PS50053"/>
    </source>
</evidence>
<feature type="compositionally biased region" description="Basic and acidic residues" evidence="1">
    <location>
        <begin position="120"/>
        <end position="134"/>
    </location>
</feature>
<dbReference type="RefSeq" id="XP_012891083.1">
    <property type="nucleotide sequence ID" value="XM_013035629.1"/>
</dbReference>
<dbReference type="GO" id="GO:0005829">
    <property type="term" value="C:cytosol"/>
    <property type="evidence" value="ECO:0007669"/>
    <property type="project" value="TreeGrafter"/>
</dbReference>
<dbReference type="SUPFAM" id="SSF54236">
    <property type="entry name" value="Ubiquitin-like"/>
    <property type="match status" value="1"/>
</dbReference>
<dbReference type="Gene3D" id="3.10.20.90">
    <property type="entry name" value="Phosphatidylinositol 3-kinase Catalytic Subunit, Chain A, domain 1"/>
    <property type="match status" value="1"/>
</dbReference>
<evidence type="ECO:0000313" key="4">
    <source>
        <dbReference type="RefSeq" id="XP_012891083.1"/>
    </source>
</evidence>
<dbReference type="InParanoid" id="A0A1S3GQB7"/>
<dbReference type="Pfam" id="PF23195">
    <property type="entry name" value="UBQLN1"/>
    <property type="match status" value="1"/>
</dbReference>
<dbReference type="SUPFAM" id="SSF46934">
    <property type="entry name" value="UBA-like"/>
    <property type="match status" value="1"/>
</dbReference>
<dbReference type="PANTHER" id="PTHR10677:SF9">
    <property type="entry name" value="UBIQUILIN-LIKE PROTEIN"/>
    <property type="match status" value="1"/>
</dbReference>
<proteinExistence type="predicted"/>
<organism evidence="3 4">
    <name type="scientific">Dipodomys ordii</name>
    <name type="common">Ord's kangaroo rat</name>
    <dbReference type="NCBI Taxonomy" id="10020"/>
    <lineage>
        <taxon>Eukaryota</taxon>
        <taxon>Metazoa</taxon>
        <taxon>Chordata</taxon>
        <taxon>Craniata</taxon>
        <taxon>Vertebrata</taxon>
        <taxon>Euteleostomi</taxon>
        <taxon>Mammalia</taxon>
        <taxon>Eutheria</taxon>
        <taxon>Euarchontoglires</taxon>
        <taxon>Glires</taxon>
        <taxon>Rodentia</taxon>
        <taxon>Castorimorpha</taxon>
        <taxon>Heteromyidae</taxon>
        <taxon>Dipodomyinae</taxon>
        <taxon>Dipodomys</taxon>
    </lineage>
</organism>
<dbReference type="PROSITE" id="PS50053">
    <property type="entry name" value="UBIQUITIN_2"/>
    <property type="match status" value="1"/>
</dbReference>
<evidence type="ECO:0000256" key="1">
    <source>
        <dbReference type="SAM" id="MobiDB-lite"/>
    </source>
</evidence>
<dbReference type="CTD" id="143630"/>
<dbReference type="FunCoup" id="A0A1S3GQB7">
    <property type="interactions" value="193"/>
</dbReference>
<dbReference type="InterPro" id="IPR029071">
    <property type="entry name" value="Ubiquitin-like_domsf"/>
</dbReference>
<dbReference type="GeneID" id="106000375"/>
<feature type="compositionally biased region" description="Polar residues" evidence="1">
    <location>
        <begin position="103"/>
        <end position="116"/>
    </location>
</feature>
<dbReference type="Gene3D" id="1.10.8.10">
    <property type="entry name" value="DNA helicase RuvA subunit, C-terminal domain"/>
    <property type="match status" value="1"/>
</dbReference>
<reference evidence="4" key="1">
    <citation type="submission" date="2025-08" db="UniProtKB">
        <authorList>
            <consortium name="RefSeq"/>
        </authorList>
    </citation>
    <scope>IDENTIFICATION</scope>
    <source>
        <tissue evidence="4">Kidney</tissue>
    </source>
</reference>
<evidence type="ECO:0000313" key="3">
    <source>
        <dbReference type="Proteomes" id="UP000081671"/>
    </source>
</evidence>
<dbReference type="InterPro" id="IPR015496">
    <property type="entry name" value="Ubiquilin"/>
</dbReference>
<feature type="domain" description="Ubiquitin-like" evidence="2">
    <location>
        <begin position="33"/>
        <end position="105"/>
    </location>
</feature>
<keyword evidence="3" id="KW-1185">Reference proteome</keyword>
<dbReference type="PANTHER" id="PTHR10677">
    <property type="entry name" value="UBIQUILIN"/>
    <property type="match status" value="1"/>
</dbReference>
<dbReference type="InterPro" id="IPR009060">
    <property type="entry name" value="UBA-like_sf"/>
</dbReference>
<accession>A0A1S3GQB7</accession>
<gene>
    <name evidence="4" type="primary">Ubqlnl</name>
</gene>
<dbReference type="KEGG" id="dord:106000375"/>
<protein>
    <submittedName>
        <fullName evidence="4">Ubiquilin-like protein</fullName>
    </submittedName>
</protein>
<feature type="compositionally biased region" description="Polar residues" evidence="1">
    <location>
        <begin position="324"/>
        <end position="334"/>
    </location>
</feature>
<feature type="region of interest" description="Disordered" evidence="1">
    <location>
        <begin position="103"/>
        <end position="148"/>
    </location>
</feature>
<dbReference type="FunFam" id="3.10.20.90:FF:000095">
    <property type="entry name" value="Ubiquilin 4"/>
    <property type="match status" value="1"/>
</dbReference>
<dbReference type="OrthoDB" id="267397at2759"/>
<dbReference type="InterPro" id="IPR000626">
    <property type="entry name" value="Ubiquitin-like_dom"/>
</dbReference>
<dbReference type="GO" id="GO:0031593">
    <property type="term" value="F:polyubiquitin modification-dependent protein binding"/>
    <property type="evidence" value="ECO:0007669"/>
    <property type="project" value="TreeGrafter"/>
</dbReference>
<dbReference type="Pfam" id="PF00240">
    <property type="entry name" value="ubiquitin"/>
    <property type="match status" value="1"/>
</dbReference>
<dbReference type="GO" id="GO:0006511">
    <property type="term" value="P:ubiquitin-dependent protein catabolic process"/>
    <property type="evidence" value="ECO:0007669"/>
    <property type="project" value="TreeGrafter"/>
</dbReference>
<dbReference type="Proteomes" id="UP000081671">
    <property type="component" value="Unplaced"/>
</dbReference>